<gene>
    <name evidence="1" type="ORF">CYD53_11399</name>
</gene>
<dbReference type="AlphaFoldDB" id="A0A2S4M2L8"/>
<dbReference type="RefSeq" id="WP_103719903.1">
    <property type="nucleotide sequence ID" value="NZ_PQFZ01000013.1"/>
</dbReference>
<dbReference type="Proteomes" id="UP000236919">
    <property type="component" value="Unassembled WGS sequence"/>
</dbReference>
<organism evidence="1 2">
    <name type="scientific">Bosea psychrotolerans</name>
    <dbReference type="NCBI Taxonomy" id="1871628"/>
    <lineage>
        <taxon>Bacteria</taxon>
        <taxon>Pseudomonadati</taxon>
        <taxon>Pseudomonadota</taxon>
        <taxon>Alphaproteobacteria</taxon>
        <taxon>Hyphomicrobiales</taxon>
        <taxon>Boseaceae</taxon>
        <taxon>Bosea</taxon>
    </lineage>
</organism>
<name>A0A2S4M2L8_9HYPH</name>
<keyword evidence="2" id="KW-1185">Reference proteome</keyword>
<reference evidence="1 2" key="1">
    <citation type="submission" date="2018-01" db="EMBL/GenBank/DDBJ databases">
        <title>Genomic Encyclopedia of Type Strains, Phase III (KMG-III): the genomes of soil and plant-associated and newly described type strains.</title>
        <authorList>
            <person name="Whitman W."/>
        </authorList>
    </citation>
    <scope>NUCLEOTIDE SEQUENCE [LARGE SCALE GENOMIC DNA]</scope>
    <source>
        <strain evidence="1 2">1131</strain>
    </source>
</reference>
<sequence length="360" mass="40301">MPWPDLTIGGRDQPSWIIKPRADARANLAVVSEQPAAKGQPVAQDHRPPAWLRERPLDFAAFGRQLNKALSSHARLDVEAWLALVETVPWSLQDYVWRAAEIRLGKVAKAALRRRDNRALWEQIEAVRLCRPDGGKLYFQTPKQQFDAYAAVFRRFASPMARAYFRGGMVSLLSLRNETSTLAHHGEGSYDDRLVVLRRIGSTGMSTIFPICTEPGAQYSQRASSRQDRRYGGVHFNKIDGEDINSDKIRDLGRLIEGTYHYYEKPGGHVGARAFQTKITQVVERDTDGDGRFTTADPSRIDPRKAGTSMFIHQGGKDSVLEPDTWSAGCQTIPSNRFKAFLATVGKPSSLFYVLVNAAR</sequence>
<evidence type="ECO:0000313" key="2">
    <source>
        <dbReference type="Proteomes" id="UP000236919"/>
    </source>
</evidence>
<dbReference type="EMBL" id="PQFZ01000013">
    <property type="protein sequence ID" value="POR48968.1"/>
    <property type="molecule type" value="Genomic_DNA"/>
</dbReference>
<protein>
    <submittedName>
        <fullName evidence="1">Uncharacterized protein</fullName>
    </submittedName>
</protein>
<proteinExistence type="predicted"/>
<evidence type="ECO:0000313" key="1">
    <source>
        <dbReference type="EMBL" id="POR48968.1"/>
    </source>
</evidence>
<dbReference type="OrthoDB" id="8093300at2"/>
<accession>A0A2S4M2L8</accession>
<comment type="caution">
    <text evidence="1">The sequence shown here is derived from an EMBL/GenBank/DDBJ whole genome shotgun (WGS) entry which is preliminary data.</text>
</comment>